<dbReference type="InterPro" id="IPR010131">
    <property type="entry name" value="MdtP/NodT-like"/>
</dbReference>
<evidence type="ECO:0000256" key="1">
    <source>
        <dbReference type="ARBA" id="ARBA00007613"/>
    </source>
</evidence>
<proteinExistence type="inferred from homology"/>
<keyword evidence="2" id="KW-0732">Signal</keyword>
<accession>A0ABW0KKM8</accession>
<name>A0ABW0KKM8_9BACT</name>
<gene>
    <name evidence="3" type="ORF">ACFQDI_01230</name>
</gene>
<feature type="chain" id="PRO_5045063109" evidence="2">
    <location>
        <begin position="20"/>
        <end position="540"/>
    </location>
</feature>
<dbReference type="EMBL" id="JBHSMQ010000001">
    <property type="protein sequence ID" value="MFC5453461.1"/>
    <property type="molecule type" value="Genomic_DNA"/>
</dbReference>
<dbReference type="Proteomes" id="UP001596052">
    <property type="component" value="Unassembled WGS sequence"/>
</dbReference>
<comment type="caution">
    <text evidence="3">The sequence shown here is derived from an EMBL/GenBank/DDBJ whole genome shotgun (WGS) entry which is preliminary data.</text>
</comment>
<dbReference type="SUPFAM" id="SSF56954">
    <property type="entry name" value="Outer membrane efflux proteins (OEP)"/>
    <property type="match status" value="1"/>
</dbReference>
<protein>
    <submittedName>
        <fullName evidence="3">TolC family protein</fullName>
    </submittedName>
</protein>
<evidence type="ECO:0000313" key="3">
    <source>
        <dbReference type="EMBL" id="MFC5453461.1"/>
    </source>
</evidence>
<dbReference type="RefSeq" id="WP_377162561.1">
    <property type="nucleotide sequence ID" value="NZ_JBHSMQ010000001.1"/>
</dbReference>
<dbReference type="InterPro" id="IPR003423">
    <property type="entry name" value="OMP_efflux"/>
</dbReference>
<comment type="similarity">
    <text evidence="1">Belongs to the outer membrane factor (OMF) (TC 1.B.17) family.</text>
</comment>
<dbReference type="Gene3D" id="1.20.1600.10">
    <property type="entry name" value="Outer membrane efflux proteins (OEP)"/>
    <property type="match status" value="1"/>
</dbReference>
<sequence length="540" mass="59368">MTLFRSCHHVLLIVCLAIAADCHGQSFEETFGLRPVRLNMRQVLAGALANSLDVKINYADFEIAQVRIDGAGGKFDPVLSFTGAWQDNRTVQNTQEYVQTGGLLVPRASPHLFNQNNTQAETSLEWRMPTGTSVVLFSQVGSYLNDLNRNSPAALFSPEQRVTNGMSLVQPLMKDAWFSANLAEIRASRSNARIADLQWQQSLSEVIAAVIRDYYALSYAFENIEVRRGVLAFAKTLLHENERRMEAGVGAAVEVEEARVGVATAREEVVAAMELIIQRQRELKTQLQSFVSDAQGILFLPADVLPPAVGSPPPRTKCLADALVRRPDHLRKLRDAEKQDIILKYARNQTLPRLDLKATVSASGLDGSVSRAYQNSMDRQGYNFMVGFEFSVPLGNHKARAARNEAELRKEQALMTVAQSELAVSAEVEEALAAWQAASTRLTYARDSVKAVDQMLAAEQKRFDQGVARSFDVLRARRLVADARSREIAALADWNAARTALHARTGVLLEQVGVTIEHAEKGGASARLQPQGPGQLAPAP</sequence>
<organism evidence="3 4">
    <name type="scientific">Prosthecobacter fluviatilis</name>
    <dbReference type="NCBI Taxonomy" id="445931"/>
    <lineage>
        <taxon>Bacteria</taxon>
        <taxon>Pseudomonadati</taxon>
        <taxon>Verrucomicrobiota</taxon>
        <taxon>Verrucomicrobiia</taxon>
        <taxon>Verrucomicrobiales</taxon>
        <taxon>Verrucomicrobiaceae</taxon>
        <taxon>Prosthecobacter</taxon>
    </lineage>
</organism>
<evidence type="ECO:0000313" key="4">
    <source>
        <dbReference type="Proteomes" id="UP001596052"/>
    </source>
</evidence>
<reference evidence="4" key="1">
    <citation type="journal article" date="2019" name="Int. J. Syst. Evol. Microbiol.">
        <title>The Global Catalogue of Microorganisms (GCM) 10K type strain sequencing project: providing services to taxonomists for standard genome sequencing and annotation.</title>
        <authorList>
            <consortium name="The Broad Institute Genomics Platform"/>
            <consortium name="The Broad Institute Genome Sequencing Center for Infectious Disease"/>
            <person name="Wu L."/>
            <person name="Ma J."/>
        </authorList>
    </citation>
    <scope>NUCLEOTIDE SEQUENCE [LARGE SCALE GENOMIC DNA]</scope>
    <source>
        <strain evidence="4">CGMCC 4.1469</strain>
    </source>
</reference>
<dbReference type="PANTHER" id="PTHR30203">
    <property type="entry name" value="OUTER MEMBRANE CATION EFFLUX PROTEIN"/>
    <property type="match status" value="1"/>
</dbReference>
<keyword evidence="4" id="KW-1185">Reference proteome</keyword>
<dbReference type="PANTHER" id="PTHR30203:SF33">
    <property type="entry name" value="BLR4455 PROTEIN"/>
    <property type="match status" value="1"/>
</dbReference>
<dbReference type="Pfam" id="PF02321">
    <property type="entry name" value="OEP"/>
    <property type="match status" value="2"/>
</dbReference>
<evidence type="ECO:0000256" key="2">
    <source>
        <dbReference type="SAM" id="SignalP"/>
    </source>
</evidence>
<feature type="signal peptide" evidence="2">
    <location>
        <begin position="1"/>
        <end position="19"/>
    </location>
</feature>